<dbReference type="EMBL" id="PESE01000002">
    <property type="protein sequence ID" value="PYD39380.1"/>
    <property type="molecule type" value="Genomic_DNA"/>
</dbReference>
<dbReference type="OrthoDB" id="7067172at2"/>
<accession>A0A318NZX5</accession>
<organism evidence="1 2">
    <name type="scientific">Serratia plymuthica</name>
    <dbReference type="NCBI Taxonomy" id="82996"/>
    <lineage>
        <taxon>Bacteria</taxon>
        <taxon>Pseudomonadati</taxon>
        <taxon>Pseudomonadota</taxon>
        <taxon>Gammaproteobacteria</taxon>
        <taxon>Enterobacterales</taxon>
        <taxon>Yersiniaceae</taxon>
        <taxon>Serratia</taxon>
    </lineage>
</organism>
<evidence type="ECO:0000313" key="1">
    <source>
        <dbReference type="EMBL" id="PYD39380.1"/>
    </source>
</evidence>
<proteinExistence type="predicted"/>
<name>A0A318NZX5_SERPL</name>
<comment type="caution">
    <text evidence="1">The sequence shown here is derived from an EMBL/GenBank/DDBJ whole genome shotgun (WGS) entry which is preliminary data.</text>
</comment>
<dbReference type="AlphaFoldDB" id="A0A318NZX5"/>
<dbReference type="Proteomes" id="UP000248196">
    <property type="component" value="Unassembled WGS sequence"/>
</dbReference>
<sequence>MSKHIAYIESPLQAFNLIEYLDAKNITLDLLIVNKRSANSSLNHGQIVYLLSMIRHKTLKTIDVEGHLGNVLDIRKELKGVNSDVSVKEHVTLIAGEYRARVFWMLAHKFPKRNIVLLDDGTATLRIKRSNNLTAKGIAKSIFLKSLGMANNEREKITFFSVYDIEKNIALRDTIIKHNYQNFKVKLANLPQGGNKVFIIGTPLYEAGVTSVDDIELTLKMIDDLKQSQEGVELVYIPHRREREEKIDAIRQHVEVRRLDFPFEVYPIVAGENVTSIAGFYSSLYDNLIKIYDEKIKITAYVLDEKVLSSEWVNFVDAIYKNYENYESADITLIKDKF</sequence>
<reference evidence="1 2" key="1">
    <citation type="submission" date="2017-11" db="EMBL/GenBank/DDBJ databases">
        <title>Genome sequence of the oocydin A producing rhizobacterium Serratia plymuthica 4Rx5.</title>
        <authorList>
            <person name="Matilla M.A."/>
            <person name="Udaondo Z."/>
            <person name="Salmond G.P.C."/>
        </authorList>
    </citation>
    <scope>NUCLEOTIDE SEQUENCE [LARGE SCALE GENOMIC DNA]</scope>
    <source>
        <strain evidence="1 2">4Rx5</strain>
    </source>
</reference>
<evidence type="ECO:0000313" key="2">
    <source>
        <dbReference type="Proteomes" id="UP000248196"/>
    </source>
</evidence>
<protein>
    <submittedName>
        <fullName evidence="1">Uncharacterized protein</fullName>
    </submittedName>
</protein>
<dbReference type="RefSeq" id="WP_004942397.1">
    <property type="nucleotide sequence ID" value="NZ_PESE01000002.1"/>
</dbReference>
<gene>
    <name evidence="1" type="ORF">CT690_10195</name>
</gene>